<dbReference type="GeneID" id="27362719"/>
<dbReference type="AlphaFoldDB" id="A0A0D2D4P2"/>
<gene>
    <name evidence="3" type="ORF">PV06_10645</name>
</gene>
<feature type="compositionally biased region" description="Acidic residues" evidence="1">
    <location>
        <begin position="393"/>
        <end position="403"/>
    </location>
</feature>
<evidence type="ECO:0000313" key="4">
    <source>
        <dbReference type="Proteomes" id="UP000053342"/>
    </source>
</evidence>
<dbReference type="VEuPathDB" id="FungiDB:PV06_10645"/>
<sequence length="536" mass="62035">MPAACETGGSPREPTIAQESSMAKTPLLWSIHVNTAEHPFSPRPYRVQYCKMSVPYKNSLYLWLCAQPDDFDPGASTIRLTPSQKAEWQQLADSAYFGWRPSDSGFRTLDRNIPYIIGDREIRVTYRAKTDPPGAGLGALNRLPIELLNSIISSLDISTLDWFKRVNRRAFEIVNAHPEFHVMNSQAHDTLRGLRVIKTSHMITVQVLFEKLCTSKCEDCGDYGGYIYLLTFRRVCCRCFTEQDRYWPLREIDALRTYGLTPEILRTLPRCQGYPGYYENESFYRNRQGYLSLIDRQSAYRAGVARHGSLQAMKEYVANVDSNLWAQFEKEIEKREKQLAAERVVKVRNKIAQKVTKIRKRNAYKEKVLTRREERQRRMAQFSLCHDPAQIEDANDVGDETDNESISTLDDTDEDTSSDRYEIFSHIAETVSWSTGECSGHALEPLRYMAMMRVPWLNRQNGRDEWGFHCVGCEQNQRWPNHARRDYIMSTFKDHLKECGPVKEGVHHINDCCKKGTCVGREKIISSPFDNPFWRC</sequence>
<evidence type="ECO:0000256" key="1">
    <source>
        <dbReference type="SAM" id="MobiDB-lite"/>
    </source>
</evidence>
<dbReference type="HOGENOM" id="CLU_562619_0_0_1"/>
<dbReference type="STRING" id="215243.A0A0D2D4P2"/>
<organism evidence="3 4">
    <name type="scientific">Exophiala oligosperma</name>
    <dbReference type="NCBI Taxonomy" id="215243"/>
    <lineage>
        <taxon>Eukaryota</taxon>
        <taxon>Fungi</taxon>
        <taxon>Dikarya</taxon>
        <taxon>Ascomycota</taxon>
        <taxon>Pezizomycotina</taxon>
        <taxon>Eurotiomycetes</taxon>
        <taxon>Chaetothyriomycetidae</taxon>
        <taxon>Chaetothyriales</taxon>
        <taxon>Herpotrichiellaceae</taxon>
        <taxon>Exophiala</taxon>
    </lineage>
</organism>
<dbReference type="RefSeq" id="XP_016257521.1">
    <property type="nucleotide sequence ID" value="XM_016412213.1"/>
</dbReference>
<name>A0A0D2D4P2_9EURO</name>
<evidence type="ECO:0000259" key="2">
    <source>
        <dbReference type="PROSITE" id="PS50181"/>
    </source>
</evidence>
<dbReference type="InterPro" id="IPR001810">
    <property type="entry name" value="F-box_dom"/>
</dbReference>
<dbReference type="Proteomes" id="UP000053342">
    <property type="component" value="Unassembled WGS sequence"/>
</dbReference>
<accession>A0A0D2D4P2</accession>
<dbReference type="OrthoDB" id="4131686at2759"/>
<evidence type="ECO:0000313" key="3">
    <source>
        <dbReference type="EMBL" id="KIW37305.1"/>
    </source>
</evidence>
<feature type="domain" description="F-box" evidence="2">
    <location>
        <begin position="137"/>
        <end position="183"/>
    </location>
</feature>
<dbReference type="EMBL" id="KN847345">
    <property type="protein sequence ID" value="KIW37305.1"/>
    <property type="molecule type" value="Genomic_DNA"/>
</dbReference>
<proteinExistence type="predicted"/>
<dbReference type="PROSITE" id="PS50181">
    <property type="entry name" value="FBOX"/>
    <property type="match status" value="1"/>
</dbReference>
<feature type="region of interest" description="Disordered" evidence="1">
    <location>
        <begin position="391"/>
        <end position="416"/>
    </location>
</feature>
<keyword evidence="4" id="KW-1185">Reference proteome</keyword>
<reference evidence="3 4" key="1">
    <citation type="submission" date="2015-01" db="EMBL/GenBank/DDBJ databases">
        <title>The Genome Sequence of Exophiala oligosperma CBS72588.</title>
        <authorList>
            <consortium name="The Broad Institute Genomics Platform"/>
            <person name="Cuomo C."/>
            <person name="de Hoog S."/>
            <person name="Gorbushina A."/>
            <person name="Stielow B."/>
            <person name="Teixiera M."/>
            <person name="Abouelleil A."/>
            <person name="Chapman S.B."/>
            <person name="Priest M."/>
            <person name="Young S.K."/>
            <person name="Wortman J."/>
            <person name="Nusbaum C."/>
            <person name="Birren B."/>
        </authorList>
    </citation>
    <scope>NUCLEOTIDE SEQUENCE [LARGE SCALE GENOMIC DNA]</scope>
    <source>
        <strain evidence="3 4">CBS 72588</strain>
    </source>
</reference>
<protein>
    <recommendedName>
        <fullName evidence="2">F-box domain-containing protein</fullName>
    </recommendedName>
</protein>